<evidence type="ECO:0000313" key="3">
    <source>
        <dbReference type="Proteomes" id="UP001187682"/>
    </source>
</evidence>
<proteinExistence type="inferred from homology"/>
<dbReference type="SUPFAM" id="SSF55298">
    <property type="entry name" value="YjgF-like"/>
    <property type="match status" value="1"/>
</dbReference>
<sequence length="116" mass="12410">MATPINSHDAPPPVGPYSHAIKTAHGIYCSGQIHMNVEGKLIDGSIAEKTAQCIRNLKAVLEAADSSLDKVVKTTIFLSDMAHFEACTGISKPISTPHSCSFGYYLDEGGDPDYRS</sequence>
<comment type="similarity">
    <text evidence="1">Belongs to the RutC family.</text>
</comment>
<dbReference type="Pfam" id="PF01042">
    <property type="entry name" value="Ribonuc_L-PSP"/>
    <property type="match status" value="1"/>
</dbReference>
<dbReference type="AlphaFoldDB" id="A0AAE8MVM6"/>
<dbReference type="PANTHER" id="PTHR11803:SF58">
    <property type="entry name" value="PROTEIN HMF1-RELATED"/>
    <property type="match status" value="1"/>
</dbReference>
<reference evidence="2" key="1">
    <citation type="submission" date="2018-03" db="EMBL/GenBank/DDBJ databases">
        <authorList>
            <person name="Guldener U."/>
        </authorList>
    </citation>
    <scope>NUCLEOTIDE SEQUENCE</scope>
</reference>
<comment type="caution">
    <text evidence="2">The sequence shown here is derived from an EMBL/GenBank/DDBJ whole genome shotgun (WGS) entry which is preliminary data.</text>
</comment>
<evidence type="ECO:0000256" key="1">
    <source>
        <dbReference type="ARBA" id="ARBA00010552"/>
    </source>
</evidence>
<keyword evidence="3" id="KW-1185">Reference proteome</keyword>
<dbReference type="GO" id="GO:0005739">
    <property type="term" value="C:mitochondrion"/>
    <property type="evidence" value="ECO:0007669"/>
    <property type="project" value="TreeGrafter"/>
</dbReference>
<accession>A0AAE8MVM6</accession>
<dbReference type="Proteomes" id="UP001187682">
    <property type="component" value="Unassembled WGS sequence"/>
</dbReference>
<dbReference type="CDD" id="cd00448">
    <property type="entry name" value="YjgF_YER057c_UK114_family"/>
    <property type="match status" value="1"/>
</dbReference>
<dbReference type="InterPro" id="IPR006175">
    <property type="entry name" value="YjgF/YER057c/UK114"/>
</dbReference>
<dbReference type="Gene3D" id="3.30.1330.40">
    <property type="entry name" value="RutC-like"/>
    <property type="match status" value="1"/>
</dbReference>
<protein>
    <submittedName>
        <fullName evidence="2">Related to BRT1 protein, down-regulated by mating factor B</fullName>
    </submittedName>
</protein>
<dbReference type="GO" id="GO:0019239">
    <property type="term" value="F:deaminase activity"/>
    <property type="evidence" value="ECO:0007669"/>
    <property type="project" value="TreeGrafter"/>
</dbReference>
<dbReference type="GO" id="GO:0005829">
    <property type="term" value="C:cytosol"/>
    <property type="evidence" value="ECO:0007669"/>
    <property type="project" value="TreeGrafter"/>
</dbReference>
<organism evidence="2 3">
    <name type="scientific">Cephalotrichum gorgonifer</name>
    <dbReference type="NCBI Taxonomy" id="2041049"/>
    <lineage>
        <taxon>Eukaryota</taxon>
        <taxon>Fungi</taxon>
        <taxon>Dikarya</taxon>
        <taxon>Ascomycota</taxon>
        <taxon>Pezizomycotina</taxon>
        <taxon>Sordariomycetes</taxon>
        <taxon>Hypocreomycetidae</taxon>
        <taxon>Microascales</taxon>
        <taxon>Microascaceae</taxon>
        <taxon>Cephalotrichum</taxon>
    </lineage>
</organism>
<dbReference type="InterPro" id="IPR035959">
    <property type="entry name" value="RutC-like_sf"/>
</dbReference>
<name>A0AAE8MVM6_9PEZI</name>
<dbReference type="PANTHER" id="PTHR11803">
    <property type="entry name" value="2-IMINOBUTANOATE/2-IMINOPROPANOATE DEAMINASE RIDA"/>
    <property type="match status" value="1"/>
</dbReference>
<gene>
    <name evidence="2" type="ORF">DNG_02772</name>
</gene>
<evidence type="ECO:0000313" key="2">
    <source>
        <dbReference type="EMBL" id="SPN99920.1"/>
    </source>
</evidence>
<dbReference type="EMBL" id="ONZQ02000003">
    <property type="protein sequence ID" value="SPN99920.1"/>
    <property type="molecule type" value="Genomic_DNA"/>
</dbReference>